<dbReference type="PANTHER" id="PTHR34606">
    <property type="entry name" value="BON DOMAIN-CONTAINING PROTEIN"/>
    <property type="match status" value="1"/>
</dbReference>
<accession>A0A2N5C4P1</accession>
<name>A0A2N5C4P1_9BURK</name>
<dbReference type="InterPro" id="IPR051686">
    <property type="entry name" value="Lipoprotein_DolP"/>
</dbReference>
<evidence type="ECO:0000313" key="4">
    <source>
        <dbReference type="Proteomes" id="UP000234341"/>
    </source>
</evidence>
<dbReference type="EMBL" id="PJRP01000019">
    <property type="protein sequence ID" value="PLP97182.1"/>
    <property type="molecule type" value="Genomic_DNA"/>
</dbReference>
<dbReference type="Proteomes" id="UP000234341">
    <property type="component" value="Unassembled WGS sequence"/>
</dbReference>
<dbReference type="RefSeq" id="WP_101684709.1">
    <property type="nucleotide sequence ID" value="NZ_PJRP01000019.1"/>
</dbReference>
<feature type="domain" description="BON" evidence="2">
    <location>
        <begin position="212"/>
        <end position="280"/>
    </location>
</feature>
<dbReference type="PANTHER" id="PTHR34606:SF15">
    <property type="entry name" value="BON DOMAIN-CONTAINING PROTEIN"/>
    <property type="match status" value="1"/>
</dbReference>
<feature type="region of interest" description="Disordered" evidence="1">
    <location>
        <begin position="98"/>
        <end position="168"/>
    </location>
</feature>
<dbReference type="AlphaFoldDB" id="A0A2N5C4P1"/>
<reference evidence="3 4" key="1">
    <citation type="submission" date="2017-12" db="EMBL/GenBank/DDBJ databases">
        <title>Genome sequence of the active heterotrophic nitrifier-denitrifier, Cupriavidus pauculus UM1.</title>
        <authorList>
            <person name="Putonti C."/>
            <person name="Castignetti D."/>
        </authorList>
    </citation>
    <scope>NUCLEOTIDE SEQUENCE [LARGE SCALE GENOMIC DNA]</scope>
    <source>
        <strain evidence="3 4">UM1</strain>
    </source>
</reference>
<comment type="caution">
    <text evidence="3">The sequence shown here is derived from an EMBL/GenBank/DDBJ whole genome shotgun (WGS) entry which is preliminary data.</text>
</comment>
<organism evidence="3 4">
    <name type="scientific">Cupriavidus pauculus</name>
    <dbReference type="NCBI Taxonomy" id="82633"/>
    <lineage>
        <taxon>Bacteria</taxon>
        <taxon>Pseudomonadati</taxon>
        <taxon>Pseudomonadota</taxon>
        <taxon>Betaproteobacteria</taxon>
        <taxon>Burkholderiales</taxon>
        <taxon>Burkholderiaceae</taxon>
        <taxon>Cupriavidus</taxon>
    </lineage>
</organism>
<dbReference type="PROSITE" id="PS50914">
    <property type="entry name" value="BON"/>
    <property type="match status" value="1"/>
</dbReference>
<feature type="region of interest" description="Disordered" evidence="1">
    <location>
        <begin position="1"/>
        <end position="82"/>
    </location>
</feature>
<protein>
    <recommendedName>
        <fullName evidence="2">BON domain-containing protein</fullName>
    </recommendedName>
</protein>
<dbReference type="Gene3D" id="3.30.1340.30">
    <property type="match status" value="1"/>
</dbReference>
<evidence type="ECO:0000256" key="1">
    <source>
        <dbReference type="SAM" id="MobiDB-lite"/>
    </source>
</evidence>
<dbReference type="Pfam" id="PF04972">
    <property type="entry name" value="BON"/>
    <property type="match status" value="1"/>
</dbReference>
<feature type="compositionally biased region" description="Basic and acidic residues" evidence="1">
    <location>
        <begin position="100"/>
        <end position="109"/>
    </location>
</feature>
<evidence type="ECO:0000259" key="2">
    <source>
        <dbReference type="PROSITE" id="PS50914"/>
    </source>
</evidence>
<feature type="compositionally biased region" description="Basic and acidic residues" evidence="1">
    <location>
        <begin position="56"/>
        <end position="70"/>
    </location>
</feature>
<sequence length="287" mass="32073">MNRSDDYGRRRRPDQQYGGYEEGYGNVPGADRHWRHRDLSAGRYGNAAERNPYDAYENRDARAWNEDPRNRGAWRQGRTAQLSGGWRSRGAAVYYPGRSTYDESRDESSPHSPGYVSAYSSGYEDGYDAGARTSNSPVPGRDERWSGTRSGYEGGYERGDGSRFGTGSGYEDYGVESGRNFRQRPRLGEAVHGRGPEAYGRRAAGPKNYTRSDERIREEVCERLTHAPTLDVSDVTVAVSGTVVTLTGTVDNRRMKYEIEDLADDTYGVSDVVNQINVRPYGVLASE</sequence>
<dbReference type="OrthoDB" id="8963247at2"/>
<evidence type="ECO:0000313" key="3">
    <source>
        <dbReference type="EMBL" id="PLP97182.1"/>
    </source>
</evidence>
<dbReference type="InterPro" id="IPR007055">
    <property type="entry name" value="BON_dom"/>
</dbReference>
<proteinExistence type="predicted"/>
<gene>
    <name evidence="3" type="ORF">CYJ10_28070</name>
</gene>